<dbReference type="GO" id="GO:0005634">
    <property type="term" value="C:nucleus"/>
    <property type="evidence" value="ECO:0007669"/>
    <property type="project" value="UniProtKB-SubCell"/>
</dbReference>
<evidence type="ECO:0000256" key="6">
    <source>
        <dbReference type="ARBA" id="ARBA00023242"/>
    </source>
</evidence>
<comment type="subcellular location">
    <subcellularLocation>
        <location evidence="1">Nucleus</location>
    </subcellularLocation>
</comment>
<evidence type="ECO:0000256" key="7">
    <source>
        <dbReference type="ARBA" id="ARBA00037973"/>
    </source>
</evidence>
<dbReference type="PRINTS" id="PR00367">
    <property type="entry name" value="ETHRSPELEMNT"/>
</dbReference>
<evidence type="ECO:0000256" key="5">
    <source>
        <dbReference type="ARBA" id="ARBA00023163"/>
    </source>
</evidence>
<comment type="similarity">
    <text evidence="7">Belongs to the AP2/ERF transcription factor family. AP2 subfamily.</text>
</comment>
<sequence>MESEGVGGLKVEGVSGGGGRVGDGGGGEGSETVGIVVRMMDSDQQQQQQKHSLVMVRGGLMKKMKRERGGSTAKERISKMPPSTAGKRSSIYRGVTRHRWTGRYEAHLWDKSTWNQNQNKKGKQVYLGAYDDEEAAARAYDLAALKYWGPGTLINFPASDYSRDLEEMQSISREDYLASLRRKSSGFSRGLAKYRGLSSGRWEPSLGRTAGADYLLQYGDDAAAESGYAAGFCIERKIDLTGYIKWWGQNKAHQPVSVSKSIKQASAEDIGGELRSLEWEVMTTEPYQMPRLGAYREGKRDKNSLVTSALSILSRSAAYKNMQEKVSKTEETAVAYNEKNENKIECWKGVEKSTSHDDGGMERLGGAAAATFGLEGLPLHKNVFPLSPLLSAPLLTNYNTIDALADPVLWSSLAPVLPTGPAQSAEVTKTEISSAYTLFQQEEG</sequence>
<keyword evidence="2" id="KW-0805">Transcription regulation</keyword>
<protein>
    <recommendedName>
        <fullName evidence="9">AP2/ERF domain-containing protein</fullName>
    </recommendedName>
</protein>
<comment type="caution">
    <text evidence="10">The sequence shown here is derived from an EMBL/GenBank/DDBJ whole genome shotgun (WGS) entry which is preliminary data.</text>
</comment>
<evidence type="ECO:0000256" key="4">
    <source>
        <dbReference type="ARBA" id="ARBA00023159"/>
    </source>
</evidence>
<dbReference type="SMART" id="SM00380">
    <property type="entry name" value="AP2"/>
    <property type="match status" value="1"/>
</dbReference>
<dbReference type="FunFam" id="3.30.730.10:FF:000004">
    <property type="entry name" value="AP2-like ethylene-responsive transcription factor"/>
    <property type="match status" value="1"/>
</dbReference>
<dbReference type="InterPro" id="IPR036955">
    <property type="entry name" value="AP2/ERF_dom_sf"/>
</dbReference>
<feature type="region of interest" description="Disordered" evidence="8">
    <location>
        <begin position="1"/>
        <end position="31"/>
    </location>
</feature>
<dbReference type="PANTHER" id="PTHR32467">
    <property type="entry name" value="AP2-LIKE ETHYLENE-RESPONSIVE TRANSCRIPTION FACTOR"/>
    <property type="match status" value="1"/>
</dbReference>
<evidence type="ECO:0000313" key="10">
    <source>
        <dbReference type="EMBL" id="GMH29389.1"/>
    </source>
</evidence>
<gene>
    <name evidence="10" type="ORF">Nepgr_031232</name>
</gene>
<dbReference type="PANTHER" id="PTHR32467:SF32">
    <property type="entry name" value="AP2-LIKE ETHYLENE-RESPONSIVE TRANSCRIPTION FACTOR SMOS1"/>
    <property type="match status" value="1"/>
</dbReference>
<dbReference type="InterPro" id="IPR016177">
    <property type="entry name" value="DNA-bd_dom_sf"/>
</dbReference>
<feature type="region of interest" description="Disordered" evidence="8">
    <location>
        <begin position="64"/>
        <end position="90"/>
    </location>
</feature>
<organism evidence="10 11">
    <name type="scientific">Nepenthes gracilis</name>
    <name type="common">Slender pitcher plant</name>
    <dbReference type="NCBI Taxonomy" id="150966"/>
    <lineage>
        <taxon>Eukaryota</taxon>
        <taxon>Viridiplantae</taxon>
        <taxon>Streptophyta</taxon>
        <taxon>Embryophyta</taxon>
        <taxon>Tracheophyta</taxon>
        <taxon>Spermatophyta</taxon>
        <taxon>Magnoliopsida</taxon>
        <taxon>eudicotyledons</taxon>
        <taxon>Gunneridae</taxon>
        <taxon>Pentapetalae</taxon>
        <taxon>Caryophyllales</taxon>
        <taxon>Nepenthaceae</taxon>
        <taxon>Nepenthes</taxon>
    </lineage>
</organism>
<evidence type="ECO:0000256" key="8">
    <source>
        <dbReference type="SAM" id="MobiDB-lite"/>
    </source>
</evidence>
<feature type="compositionally biased region" description="Gly residues" evidence="8">
    <location>
        <begin position="1"/>
        <end position="29"/>
    </location>
</feature>
<dbReference type="AlphaFoldDB" id="A0AAD3THX5"/>
<dbReference type="EMBL" id="BSYO01000036">
    <property type="protein sequence ID" value="GMH29389.1"/>
    <property type="molecule type" value="Genomic_DNA"/>
</dbReference>
<keyword evidence="6" id="KW-0539">Nucleus</keyword>
<dbReference type="PROSITE" id="PS51032">
    <property type="entry name" value="AP2_ERF"/>
    <property type="match status" value="1"/>
</dbReference>
<name>A0AAD3THX5_NEPGR</name>
<dbReference type="SUPFAM" id="SSF54171">
    <property type="entry name" value="DNA-binding domain"/>
    <property type="match status" value="1"/>
</dbReference>
<keyword evidence="3" id="KW-0238">DNA-binding</keyword>
<dbReference type="GO" id="GO:0003700">
    <property type="term" value="F:DNA-binding transcription factor activity"/>
    <property type="evidence" value="ECO:0007669"/>
    <property type="project" value="InterPro"/>
</dbReference>
<evidence type="ECO:0000256" key="2">
    <source>
        <dbReference type="ARBA" id="ARBA00023015"/>
    </source>
</evidence>
<keyword evidence="11" id="KW-1185">Reference proteome</keyword>
<evidence type="ECO:0000256" key="1">
    <source>
        <dbReference type="ARBA" id="ARBA00004123"/>
    </source>
</evidence>
<dbReference type="GO" id="GO:0003677">
    <property type="term" value="F:DNA binding"/>
    <property type="evidence" value="ECO:0007669"/>
    <property type="project" value="UniProtKB-KW"/>
</dbReference>
<dbReference type="InterPro" id="IPR001471">
    <property type="entry name" value="AP2/ERF_dom"/>
</dbReference>
<feature type="domain" description="AP2/ERF" evidence="9">
    <location>
        <begin position="91"/>
        <end position="157"/>
    </location>
</feature>
<feature type="compositionally biased region" description="Basic and acidic residues" evidence="8">
    <location>
        <begin position="67"/>
        <end position="78"/>
    </location>
</feature>
<evidence type="ECO:0000256" key="3">
    <source>
        <dbReference type="ARBA" id="ARBA00023125"/>
    </source>
</evidence>
<reference evidence="10" key="1">
    <citation type="submission" date="2023-05" db="EMBL/GenBank/DDBJ databases">
        <title>Nepenthes gracilis genome sequencing.</title>
        <authorList>
            <person name="Fukushima K."/>
        </authorList>
    </citation>
    <scope>NUCLEOTIDE SEQUENCE</scope>
    <source>
        <strain evidence="10">SING2019-196</strain>
    </source>
</reference>
<evidence type="ECO:0000259" key="9">
    <source>
        <dbReference type="PROSITE" id="PS51032"/>
    </source>
</evidence>
<evidence type="ECO:0000313" key="11">
    <source>
        <dbReference type="Proteomes" id="UP001279734"/>
    </source>
</evidence>
<dbReference type="Gene3D" id="3.30.730.10">
    <property type="entry name" value="AP2/ERF domain"/>
    <property type="match status" value="1"/>
</dbReference>
<keyword evidence="4" id="KW-0010">Activator</keyword>
<dbReference type="Proteomes" id="UP001279734">
    <property type="component" value="Unassembled WGS sequence"/>
</dbReference>
<dbReference type="Pfam" id="PF00847">
    <property type="entry name" value="AP2"/>
    <property type="match status" value="1"/>
</dbReference>
<keyword evidence="5" id="KW-0804">Transcription</keyword>
<proteinExistence type="inferred from homology"/>
<accession>A0AAD3THX5</accession>